<evidence type="ECO:0000313" key="3">
    <source>
        <dbReference type="Proteomes" id="UP000521943"/>
    </source>
</evidence>
<feature type="region of interest" description="Disordered" evidence="1">
    <location>
        <begin position="80"/>
        <end position="99"/>
    </location>
</feature>
<reference evidence="2 3" key="1">
    <citation type="submission" date="2020-07" db="EMBL/GenBank/DDBJ databases">
        <title>Comparative genomics of pyrophilous fungi reveals a link between fire events and developmental genes.</title>
        <authorList>
            <consortium name="DOE Joint Genome Institute"/>
            <person name="Steindorff A.S."/>
            <person name="Carver A."/>
            <person name="Calhoun S."/>
            <person name="Stillman K."/>
            <person name="Liu H."/>
            <person name="Lipzen A."/>
            <person name="Pangilinan J."/>
            <person name="Labutti K."/>
            <person name="Bruns T.D."/>
            <person name="Grigoriev I.V."/>
        </authorList>
    </citation>
    <scope>NUCLEOTIDE SEQUENCE [LARGE SCALE GENOMIC DNA]</scope>
    <source>
        <strain evidence="2 3">CBS 144469</strain>
    </source>
</reference>
<dbReference type="AlphaFoldDB" id="A0A8H6MC19"/>
<comment type="caution">
    <text evidence="2">The sequence shown here is derived from an EMBL/GenBank/DDBJ whole genome shotgun (WGS) entry which is preliminary data.</text>
</comment>
<organism evidence="2 3">
    <name type="scientific">Ephemerocybe angulata</name>
    <dbReference type="NCBI Taxonomy" id="980116"/>
    <lineage>
        <taxon>Eukaryota</taxon>
        <taxon>Fungi</taxon>
        <taxon>Dikarya</taxon>
        <taxon>Basidiomycota</taxon>
        <taxon>Agaricomycotina</taxon>
        <taxon>Agaricomycetes</taxon>
        <taxon>Agaricomycetidae</taxon>
        <taxon>Agaricales</taxon>
        <taxon>Agaricineae</taxon>
        <taxon>Psathyrellaceae</taxon>
        <taxon>Ephemerocybe</taxon>
    </lineage>
</organism>
<evidence type="ECO:0000256" key="1">
    <source>
        <dbReference type="SAM" id="MobiDB-lite"/>
    </source>
</evidence>
<protein>
    <submittedName>
        <fullName evidence="2">Uncharacterized protein</fullName>
    </submittedName>
</protein>
<sequence>MYSHGCIRIEISAVDNGETSSLRHGPASDHGTEKWARGEWGSGGAEEEVGNAVWWRGSTSGEVPLLRIVRVNGKRRRLGCDFPPSDEGTGEEMRVPPGWNEAWGGRLGFEGTRRWPPPHSTQNAAPALNAYPSSSWPQTLPPRTVTSSPAIAHCASAEERLLLPHPNPKVGLRHPSRRVKAEGCIHPMLKAIRVESRTRFRASGWVNSELLASGLATDWRIVHPRSRLRYRLYAQLERGGTRSSVLRWGPAGRCGRWERRIGDPYTVGRRCDCTAIGGDRPDVSVQSEAYAALVNRTTSAEFFPFEISESEAQQQPAHRTFSCRRRSRPALYSAVQTPQSPDYEAGKEVRVPPGLNEGRALGITAQREDGLASVAHVHPTSGCWEDVRE</sequence>
<keyword evidence="3" id="KW-1185">Reference proteome</keyword>
<evidence type="ECO:0000313" key="2">
    <source>
        <dbReference type="EMBL" id="KAF6759606.1"/>
    </source>
</evidence>
<dbReference type="Proteomes" id="UP000521943">
    <property type="component" value="Unassembled WGS sequence"/>
</dbReference>
<accession>A0A8H6MC19</accession>
<dbReference type="EMBL" id="JACGCI010000015">
    <property type="protein sequence ID" value="KAF6759606.1"/>
    <property type="molecule type" value="Genomic_DNA"/>
</dbReference>
<gene>
    <name evidence="2" type="ORF">DFP72DRAFT_844302</name>
</gene>
<name>A0A8H6MC19_9AGAR</name>
<proteinExistence type="predicted"/>
<feature type="region of interest" description="Disordered" evidence="1">
    <location>
        <begin position="18"/>
        <end position="44"/>
    </location>
</feature>
<feature type="compositionally biased region" description="Basic and acidic residues" evidence="1">
    <location>
        <begin position="26"/>
        <end position="37"/>
    </location>
</feature>